<dbReference type="InterPro" id="IPR050172">
    <property type="entry name" value="SsuD_RutA_monooxygenase"/>
</dbReference>
<keyword evidence="7" id="KW-1185">Reference proteome</keyword>
<reference evidence="6 7" key="1">
    <citation type="submission" date="2024-09" db="EMBL/GenBank/DDBJ databases">
        <authorList>
            <person name="Sun Q."/>
            <person name="Mori K."/>
        </authorList>
    </citation>
    <scope>NUCLEOTIDE SEQUENCE [LARGE SCALE GENOMIC DNA]</scope>
    <source>
        <strain evidence="6 7">CGMCC 1.15906</strain>
    </source>
</reference>
<keyword evidence="3 6" id="KW-0560">Oxidoreductase</keyword>
<dbReference type="EC" id="1.-.-.-" evidence="6"/>
<dbReference type="GO" id="GO:0016491">
    <property type="term" value="F:oxidoreductase activity"/>
    <property type="evidence" value="ECO:0007669"/>
    <property type="project" value="UniProtKB-KW"/>
</dbReference>
<dbReference type="PANTHER" id="PTHR42847">
    <property type="entry name" value="ALKANESULFONATE MONOOXYGENASE"/>
    <property type="match status" value="1"/>
</dbReference>
<protein>
    <submittedName>
        <fullName evidence="6">LLM class flavin-dependent oxidoreductase</fullName>
        <ecNumber evidence="6">1.-.-.-</ecNumber>
    </submittedName>
</protein>
<evidence type="ECO:0000256" key="1">
    <source>
        <dbReference type="ARBA" id="ARBA00022630"/>
    </source>
</evidence>
<sequence>MITFGLDVPATSFGPGPMVDPVRAAQRAEALGFDFVSASDHPSGTAPSFENWTMLTWMAAHTSRLTVMSRVLGVPFRNPGLVAKMAESLSRLSGGRFALGLGAGAADGELRAFGLPVPSARDKVDGLAEAIEITRGLWTEPALSYDGRVFRTAAAPLEPKPTYPIPIWVGTFGPRALALTGRLADGWIPSLGHAPPDAIPAMRSRIAAAAESAGRDISQIELGYLLDVRLGKSDAEHVVSGTAEQIAERLIEFTRLGFTTFNLKVRDDEADRVAADVIPLVREAA</sequence>
<evidence type="ECO:0000313" key="7">
    <source>
        <dbReference type="Proteomes" id="UP001589890"/>
    </source>
</evidence>
<dbReference type="EMBL" id="JBHLTC010000018">
    <property type="protein sequence ID" value="MFC0625357.1"/>
    <property type="molecule type" value="Genomic_DNA"/>
</dbReference>
<evidence type="ECO:0000256" key="3">
    <source>
        <dbReference type="ARBA" id="ARBA00023002"/>
    </source>
</evidence>
<evidence type="ECO:0000313" key="6">
    <source>
        <dbReference type="EMBL" id="MFC0625357.1"/>
    </source>
</evidence>
<keyword evidence="4" id="KW-0503">Monooxygenase</keyword>
<name>A0ABV6QP28_9ACTN</name>
<keyword evidence="1" id="KW-0285">Flavoprotein</keyword>
<gene>
    <name evidence="6" type="ORF">ACFFGN_14855</name>
</gene>
<dbReference type="Pfam" id="PF00296">
    <property type="entry name" value="Bac_luciferase"/>
    <property type="match status" value="1"/>
</dbReference>
<feature type="domain" description="Luciferase-like" evidence="5">
    <location>
        <begin position="22"/>
        <end position="236"/>
    </location>
</feature>
<dbReference type="RefSeq" id="WP_380047687.1">
    <property type="nucleotide sequence ID" value="NZ_JBHLTC010000018.1"/>
</dbReference>
<evidence type="ECO:0000256" key="4">
    <source>
        <dbReference type="ARBA" id="ARBA00023033"/>
    </source>
</evidence>
<comment type="caution">
    <text evidence="6">The sequence shown here is derived from an EMBL/GenBank/DDBJ whole genome shotgun (WGS) entry which is preliminary data.</text>
</comment>
<keyword evidence="2" id="KW-0288">FMN</keyword>
<accession>A0ABV6QP28</accession>
<evidence type="ECO:0000256" key="2">
    <source>
        <dbReference type="ARBA" id="ARBA00022643"/>
    </source>
</evidence>
<proteinExistence type="predicted"/>
<dbReference type="InterPro" id="IPR011251">
    <property type="entry name" value="Luciferase-like_dom"/>
</dbReference>
<dbReference type="Proteomes" id="UP001589890">
    <property type="component" value="Unassembled WGS sequence"/>
</dbReference>
<evidence type="ECO:0000259" key="5">
    <source>
        <dbReference type="Pfam" id="PF00296"/>
    </source>
</evidence>
<organism evidence="6 7">
    <name type="scientific">Kribbella deserti</name>
    <dbReference type="NCBI Taxonomy" id="1926257"/>
    <lineage>
        <taxon>Bacteria</taxon>
        <taxon>Bacillati</taxon>
        <taxon>Actinomycetota</taxon>
        <taxon>Actinomycetes</taxon>
        <taxon>Propionibacteriales</taxon>
        <taxon>Kribbellaceae</taxon>
        <taxon>Kribbella</taxon>
    </lineage>
</organism>
<dbReference type="Gene3D" id="3.20.20.30">
    <property type="entry name" value="Luciferase-like domain"/>
    <property type="match status" value="1"/>
</dbReference>
<dbReference type="PANTHER" id="PTHR42847:SF4">
    <property type="entry name" value="ALKANESULFONATE MONOOXYGENASE-RELATED"/>
    <property type="match status" value="1"/>
</dbReference>
<dbReference type="InterPro" id="IPR036661">
    <property type="entry name" value="Luciferase-like_sf"/>
</dbReference>
<dbReference type="SUPFAM" id="SSF51679">
    <property type="entry name" value="Bacterial luciferase-like"/>
    <property type="match status" value="1"/>
</dbReference>